<dbReference type="Proteomes" id="UP000253908">
    <property type="component" value="Chromosome"/>
</dbReference>
<protein>
    <recommendedName>
        <fullName evidence="3">Kinase</fullName>
    </recommendedName>
</protein>
<sequence>MENFKSISVTRTKGSKSLKISNPTSYKVIGQGKQGAVFQLTPQKCVKIFANPKQAKKEIRIMKELEGLPFMPKTFETGTNYIVMEFVKGVPIDQYLKEKGTLSNSLTKQIIVLVKAMKQYNKTNVENKHVLVTEEGVVKKIDHGSKHFIDNRNSVPYKIFRTLDKLDLLDTFLDQVKEIEPQLYEDWKKKIRNSR</sequence>
<dbReference type="EMBL" id="CP024848">
    <property type="protein sequence ID" value="AXI10106.1"/>
    <property type="molecule type" value="Genomic_DNA"/>
</dbReference>
<gene>
    <name evidence="1" type="ORF">CUC15_14720</name>
</gene>
<evidence type="ECO:0008006" key="3">
    <source>
        <dbReference type="Google" id="ProtNLM"/>
    </source>
</evidence>
<keyword evidence="2" id="KW-1185">Reference proteome</keyword>
<organism evidence="1 2">
    <name type="scientific">Oceanobacillus zhaokaii</name>
    <dbReference type="NCBI Taxonomy" id="2052660"/>
    <lineage>
        <taxon>Bacteria</taxon>
        <taxon>Bacillati</taxon>
        <taxon>Bacillota</taxon>
        <taxon>Bacilli</taxon>
        <taxon>Bacillales</taxon>
        <taxon>Bacillaceae</taxon>
        <taxon>Oceanobacillus</taxon>
    </lineage>
</organism>
<proteinExistence type="predicted"/>
<name>A0A345PJC6_9BACI</name>
<dbReference type="Gene3D" id="1.10.510.10">
    <property type="entry name" value="Transferase(Phosphotransferase) domain 1"/>
    <property type="match status" value="1"/>
</dbReference>
<evidence type="ECO:0000313" key="2">
    <source>
        <dbReference type="Proteomes" id="UP000253908"/>
    </source>
</evidence>
<dbReference type="RefSeq" id="WP_114917393.1">
    <property type="nucleotide sequence ID" value="NZ_CP024848.1"/>
</dbReference>
<dbReference type="OrthoDB" id="529320at2"/>
<dbReference type="SUPFAM" id="SSF56112">
    <property type="entry name" value="Protein kinase-like (PK-like)"/>
    <property type="match status" value="1"/>
</dbReference>
<evidence type="ECO:0000313" key="1">
    <source>
        <dbReference type="EMBL" id="AXI10106.1"/>
    </source>
</evidence>
<dbReference type="InterPro" id="IPR011009">
    <property type="entry name" value="Kinase-like_dom_sf"/>
</dbReference>
<reference evidence="2" key="1">
    <citation type="submission" date="2017-11" db="EMBL/GenBank/DDBJ databases">
        <authorList>
            <person name="Zhu W."/>
        </authorList>
    </citation>
    <scope>NUCLEOTIDE SEQUENCE [LARGE SCALE GENOMIC DNA]</scope>
    <source>
        <strain evidence="2">160</strain>
    </source>
</reference>
<dbReference type="AlphaFoldDB" id="A0A345PJC6"/>
<accession>A0A345PJC6</accession>
<dbReference type="KEGG" id="ocn:CUC15_14720"/>